<name>G5A6T5_PHYSP</name>
<organism evidence="2 3">
    <name type="scientific">Phytophthora sojae (strain P6497)</name>
    <name type="common">Soybean stem and root rot agent</name>
    <name type="synonym">Phytophthora megasperma f. sp. glycines</name>
    <dbReference type="NCBI Taxonomy" id="1094619"/>
    <lineage>
        <taxon>Eukaryota</taxon>
        <taxon>Sar</taxon>
        <taxon>Stramenopiles</taxon>
        <taxon>Oomycota</taxon>
        <taxon>Peronosporomycetes</taxon>
        <taxon>Peronosporales</taxon>
        <taxon>Peronosporaceae</taxon>
        <taxon>Phytophthora</taxon>
    </lineage>
</organism>
<dbReference type="InParanoid" id="G5A6T5"/>
<keyword evidence="3" id="KW-1185">Reference proteome</keyword>
<accession>G5A6T5</accession>
<protein>
    <submittedName>
        <fullName evidence="2">Uncharacterized protein</fullName>
    </submittedName>
</protein>
<dbReference type="KEGG" id="psoj:PHYSODRAFT_339421"/>
<dbReference type="GeneID" id="20647746"/>
<feature type="compositionally biased region" description="Polar residues" evidence="1">
    <location>
        <begin position="110"/>
        <end position="127"/>
    </location>
</feature>
<dbReference type="AlphaFoldDB" id="G5A6T5"/>
<reference evidence="2 3" key="1">
    <citation type="journal article" date="2006" name="Science">
        <title>Phytophthora genome sequences uncover evolutionary origins and mechanisms of pathogenesis.</title>
        <authorList>
            <person name="Tyler B.M."/>
            <person name="Tripathy S."/>
            <person name="Zhang X."/>
            <person name="Dehal P."/>
            <person name="Jiang R.H."/>
            <person name="Aerts A."/>
            <person name="Arredondo F.D."/>
            <person name="Baxter L."/>
            <person name="Bensasson D."/>
            <person name="Beynon J.L."/>
            <person name="Chapman J."/>
            <person name="Damasceno C.M."/>
            <person name="Dorrance A.E."/>
            <person name="Dou D."/>
            <person name="Dickerman A.W."/>
            <person name="Dubchak I.L."/>
            <person name="Garbelotto M."/>
            <person name="Gijzen M."/>
            <person name="Gordon S.G."/>
            <person name="Govers F."/>
            <person name="Grunwald N.J."/>
            <person name="Huang W."/>
            <person name="Ivors K.L."/>
            <person name="Jones R.W."/>
            <person name="Kamoun S."/>
            <person name="Krampis K."/>
            <person name="Lamour K.H."/>
            <person name="Lee M.K."/>
            <person name="McDonald W.H."/>
            <person name="Medina M."/>
            <person name="Meijer H.J."/>
            <person name="Nordberg E.K."/>
            <person name="Maclean D.J."/>
            <person name="Ospina-Giraldo M.D."/>
            <person name="Morris P.F."/>
            <person name="Phuntumart V."/>
            <person name="Putnam N.H."/>
            <person name="Rash S."/>
            <person name="Rose J.K."/>
            <person name="Sakihama Y."/>
            <person name="Salamov A.A."/>
            <person name="Savidor A."/>
            <person name="Scheuring C.F."/>
            <person name="Smith B.M."/>
            <person name="Sobral B.W."/>
            <person name="Terry A."/>
            <person name="Torto-Alalibo T.A."/>
            <person name="Win J."/>
            <person name="Xu Z."/>
            <person name="Zhang H."/>
            <person name="Grigoriev I.V."/>
            <person name="Rokhsar D.S."/>
            <person name="Boore J.L."/>
        </authorList>
    </citation>
    <scope>NUCLEOTIDE SEQUENCE [LARGE SCALE GENOMIC DNA]</scope>
    <source>
        <strain evidence="2 3">P6497</strain>
    </source>
</reference>
<dbReference type="Proteomes" id="UP000002640">
    <property type="component" value="Unassembled WGS sequence"/>
</dbReference>
<dbReference type="EMBL" id="JH159160">
    <property type="protein sequence ID" value="EGZ09040.1"/>
    <property type="molecule type" value="Genomic_DNA"/>
</dbReference>
<evidence type="ECO:0000313" key="3">
    <source>
        <dbReference type="Proteomes" id="UP000002640"/>
    </source>
</evidence>
<gene>
    <name evidence="2" type="ORF">PHYSODRAFT_339421</name>
</gene>
<sequence>MPTDAALFEEVVALLDPNTTVPLARSLSIEGRGGRPSHPSQLSTTTGRLLFTDSRAFSAITPQRQALKHNIREEKEAIRKRQYHQRVKIERDSLRQTAKELTRKLRELQQSKCPQQHGSGPQSSLSWSGLAEYQRDQRKKAEEEQTRLFAAAKMQAVYIGQLCERLPGNSNLRTPSHRDGPSRGGGSASKKPAVES</sequence>
<feature type="region of interest" description="Disordered" evidence="1">
    <location>
        <begin position="166"/>
        <end position="196"/>
    </location>
</feature>
<evidence type="ECO:0000256" key="1">
    <source>
        <dbReference type="SAM" id="MobiDB-lite"/>
    </source>
</evidence>
<dbReference type="SMR" id="G5A6T5"/>
<proteinExistence type="predicted"/>
<dbReference type="RefSeq" id="XP_009535673.1">
    <property type="nucleotide sequence ID" value="XM_009537378.1"/>
</dbReference>
<evidence type="ECO:0000313" key="2">
    <source>
        <dbReference type="EMBL" id="EGZ09040.1"/>
    </source>
</evidence>
<feature type="region of interest" description="Disordered" evidence="1">
    <location>
        <begin position="109"/>
        <end position="131"/>
    </location>
</feature>
<dbReference type="OMA" id="DQKASCA"/>